<dbReference type="InterPro" id="IPR005380">
    <property type="entry name" value="XS_domain"/>
</dbReference>
<reference evidence="3" key="2">
    <citation type="journal article" date="2023" name="Plants (Basel)">
        <title>Annotation of the Turnera subulata (Passifloraceae) Draft Genome Reveals the S-Locus Evolved after the Divergence of Turneroideae from Passifloroideae in a Stepwise Manner.</title>
        <authorList>
            <person name="Henning P.M."/>
            <person name="Roalson E.H."/>
            <person name="Mir W."/>
            <person name="McCubbin A.G."/>
            <person name="Shore J.S."/>
        </authorList>
    </citation>
    <scope>NUCLEOTIDE SEQUENCE</scope>
    <source>
        <strain evidence="3">F60SS</strain>
    </source>
</reference>
<feature type="compositionally biased region" description="Pro residues" evidence="1">
    <location>
        <begin position="80"/>
        <end position="97"/>
    </location>
</feature>
<evidence type="ECO:0000313" key="4">
    <source>
        <dbReference type="Proteomes" id="UP001141552"/>
    </source>
</evidence>
<feature type="compositionally biased region" description="Pro residues" evidence="1">
    <location>
        <begin position="62"/>
        <end position="72"/>
    </location>
</feature>
<dbReference type="Pfam" id="PF03468">
    <property type="entry name" value="XS"/>
    <property type="match status" value="1"/>
</dbReference>
<feature type="region of interest" description="Disordered" evidence="1">
    <location>
        <begin position="195"/>
        <end position="227"/>
    </location>
</feature>
<comment type="caution">
    <text evidence="3">The sequence shown here is derived from an EMBL/GenBank/DDBJ whole genome shotgun (WGS) entry which is preliminary data.</text>
</comment>
<evidence type="ECO:0000313" key="3">
    <source>
        <dbReference type="EMBL" id="KAJ4834368.1"/>
    </source>
</evidence>
<dbReference type="OrthoDB" id="1915348at2759"/>
<dbReference type="Gene3D" id="3.30.70.2890">
    <property type="entry name" value="XS domain"/>
    <property type="match status" value="1"/>
</dbReference>
<reference evidence="3" key="1">
    <citation type="submission" date="2022-02" db="EMBL/GenBank/DDBJ databases">
        <authorList>
            <person name="Henning P.M."/>
            <person name="McCubbin A.G."/>
            <person name="Shore J.S."/>
        </authorList>
    </citation>
    <scope>NUCLEOTIDE SEQUENCE</scope>
    <source>
        <strain evidence="3">F60SS</strain>
        <tissue evidence="3">Leaves</tissue>
    </source>
</reference>
<feature type="compositionally biased region" description="Low complexity" evidence="1">
    <location>
        <begin position="8"/>
        <end position="20"/>
    </location>
</feature>
<dbReference type="InterPro" id="IPR038588">
    <property type="entry name" value="XS_domain_sf"/>
</dbReference>
<proteinExistence type="predicted"/>
<sequence>MAGGGTFHPKSSSQKPSSSSSHRKSRWEQPSPAAGAATTNSNPPPDTKPSKPGPNNSKQNPSPKPKTGPSPKPSIATPPIAVPPFQFPDLGPPPPPSYGYHMLERRTITLADGTVRSYFALPPDYQDFPPRPMPHLHRFGPNPDFYEGQMHAQSQNASLKRKFEEDFKHGNHINHPNGIYPDFRGEFAAGTSSPFRRRDAVGEESRAGKQMRVSGGGENSSGGVGGKHREVDEIALKKAFLHFAKMVNESEGERKRYLENGKQGRIRCLACSTGRSSKDFPDMHSLIIHAYNSNDADHLGLHKALCVLMGWNYSKPPDITKAYQFLPADEAAANQEDLIIWPPTVIIHNTVTGKGKDGRIEGLGNKAMDSRLRDIGFATGKSKSLYNREGHMGVTIYKFNGDASGLKEAQRLDEYFEKDKRGRNAWGRIQHLGLGKDEEIHPNLVNVDRNGEKTRVLYGYLGRVADLYKLDFETRKKVTIESQREYSGSK</sequence>
<feature type="domain" description="XS" evidence="2">
    <location>
        <begin position="336"/>
        <end position="467"/>
    </location>
</feature>
<feature type="region of interest" description="Disordered" evidence="1">
    <location>
        <begin position="1"/>
        <end position="97"/>
    </location>
</feature>
<protein>
    <recommendedName>
        <fullName evidence="2">XS domain-containing protein</fullName>
    </recommendedName>
</protein>
<keyword evidence="4" id="KW-1185">Reference proteome</keyword>
<evidence type="ECO:0000256" key="1">
    <source>
        <dbReference type="SAM" id="MobiDB-lite"/>
    </source>
</evidence>
<evidence type="ECO:0000259" key="2">
    <source>
        <dbReference type="Pfam" id="PF03468"/>
    </source>
</evidence>
<dbReference type="GO" id="GO:0031047">
    <property type="term" value="P:regulatory ncRNA-mediated gene silencing"/>
    <property type="evidence" value="ECO:0007669"/>
    <property type="project" value="InterPro"/>
</dbReference>
<feature type="compositionally biased region" description="Gly residues" evidence="1">
    <location>
        <begin position="214"/>
        <end position="225"/>
    </location>
</feature>
<dbReference type="PANTHER" id="PTHR46619:SF3">
    <property type="entry name" value="RNA RECOGNITION MOTIF XS DOMAIN PROTEIN"/>
    <property type="match status" value="1"/>
</dbReference>
<dbReference type="Proteomes" id="UP001141552">
    <property type="component" value="Unassembled WGS sequence"/>
</dbReference>
<dbReference type="PANTHER" id="PTHR46619">
    <property type="entry name" value="RNA RECOGNITION MOTIF XS DOMAIN PROTEIN-RELATED"/>
    <property type="match status" value="1"/>
</dbReference>
<feature type="compositionally biased region" description="Basic and acidic residues" evidence="1">
    <location>
        <begin position="196"/>
        <end position="207"/>
    </location>
</feature>
<accession>A0A9Q0FMY2</accession>
<gene>
    <name evidence="3" type="ORF">Tsubulata_040007</name>
</gene>
<dbReference type="EMBL" id="JAKUCV010004715">
    <property type="protein sequence ID" value="KAJ4834368.1"/>
    <property type="molecule type" value="Genomic_DNA"/>
</dbReference>
<dbReference type="AlphaFoldDB" id="A0A9Q0FMY2"/>
<name>A0A9Q0FMY2_9ROSI</name>
<organism evidence="3 4">
    <name type="scientific">Turnera subulata</name>
    <dbReference type="NCBI Taxonomy" id="218843"/>
    <lineage>
        <taxon>Eukaryota</taxon>
        <taxon>Viridiplantae</taxon>
        <taxon>Streptophyta</taxon>
        <taxon>Embryophyta</taxon>
        <taxon>Tracheophyta</taxon>
        <taxon>Spermatophyta</taxon>
        <taxon>Magnoliopsida</taxon>
        <taxon>eudicotyledons</taxon>
        <taxon>Gunneridae</taxon>
        <taxon>Pentapetalae</taxon>
        <taxon>rosids</taxon>
        <taxon>fabids</taxon>
        <taxon>Malpighiales</taxon>
        <taxon>Passifloraceae</taxon>
        <taxon>Turnera</taxon>
    </lineage>
</organism>